<dbReference type="PANTHER" id="PTHR10846:SF8">
    <property type="entry name" value="INNER MEMBRANE PROTEIN YRBG"/>
    <property type="match status" value="1"/>
</dbReference>
<feature type="transmembrane region" description="Helical" evidence="5">
    <location>
        <begin position="268"/>
        <end position="287"/>
    </location>
</feature>
<dbReference type="AlphaFoldDB" id="A0A0W0V828"/>
<feature type="domain" description="Sodium/calcium exchanger membrane region" evidence="6">
    <location>
        <begin position="3"/>
        <end position="141"/>
    </location>
</feature>
<keyword evidence="3 5" id="KW-1133">Transmembrane helix</keyword>
<dbReference type="GO" id="GO:0006874">
    <property type="term" value="P:intracellular calcium ion homeostasis"/>
    <property type="evidence" value="ECO:0007669"/>
    <property type="project" value="TreeGrafter"/>
</dbReference>
<feature type="transmembrane region" description="Helical" evidence="5">
    <location>
        <begin position="71"/>
        <end position="89"/>
    </location>
</feature>
<sequence length="319" mass="34817">MIILLMLVSLIALLWAANNLVTGASGIAAHYRLSPLLVGFTLVALGTSAPEIMIAITASIEGAPDITIGDAIGTNIANIGLVLGLTALIKPLRVQSTLLRREYPLLFLVMLFSYSLMLDGYLGVLDGCLLLLMCLGLLGYFIFLTRQQRPQRQQTLAFQHAVLAKRSLKIHVIHLLIGLIVLPISARYLVNSSITLGHMLGVSDLIMGLTILSIGTCLPELMTSVVAVLKDADDIAIGNILGANMFNLLAVIIFPSIIHPAVISTTLLWRDIPVMFITTFVLLWINYRNKQKMARWHGGILVLIYICYMCSLIINAAMK</sequence>
<protein>
    <submittedName>
        <fullName evidence="7">Na/Ca antiporter</fullName>
    </submittedName>
</protein>
<dbReference type="InterPro" id="IPR004837">
    <property type="entry name" value="NaCa_Exmemb"/>
</dbReference>
<comment type="subcellular location">
    <subcellularLocation>
        <location evidence="1">Membrane</location>
        <topology evidence="1">Multi-pass membrane protein</topology>
    </subcellularLocation>
</comment>
<feature type="transmembrane region" description="Helical" evidence="5">
    <location>
        <begin position="299"/>
        <end position="318"/>
    </location>
</feature>
<dbReference type="InterPro" id="IPR004481">
    <property type="entry name" value="K/Na/Ca-exchanger"/>
</dbReference>
<feature type="transmembrane region" description="Helical" evidence="5">
    <location>
        <begin position="205"/>
        <end position="229"/>
    </location>
</feature>
<keyword evidence="8" id="KW-1185">Reference proteome</keyword>
<dbReference type="PATRIC" id="fig|456.5.peg.629"/>
<dbReference type="NCBIfam" id="TIGR00367">
    <property type="entry name" value="calcium/sodium antiporter"/>
    <property type="match status" value="1"/>
</dbReference>
<accession>A0A0W0V828</accession>
<dbReference type="GO" id="GO:0005262">
    <property type="term" value="F:calcium channel activity"/>
    <property type="evidence" value="ECO:0007669"/>
    <property type="project" value="TreeGrafter"/>
</dbReference>
<evidence type="ECO:0000313" key="8">
    <source>
        <dbReference type="Proteomes" id="UP000055035"/>
    </source>
</evidence>
<feature type="transmembrane region" description="Helical" evidence="5">
    <location>
        <begin position="101"/>
        <end position="118"/>
    </location>
</feature>
<gene>
    <name evidence="7" type="ORF">Ljor_0596</name>
</gene>
<dbReference type="GO" id="GO:0005886">
    <property type="term" value="C:plasma membrane"/>
    <property type="evidence" value="ECO:0007669"/>
    <property type="project" value="TreeGrafter"/>
</dbReference>
<feature type="transmembrane region" description="Helical" evidence="5">
    <location>
        <begin position="241"/>
        <end position="262"/>
    </location>
</feature>
<evidence type="ECO:0000256" key="4">
    <source>
        <dbReference type="ARBA" id="ARBA00023136"/>
    </source>
</evidence>
<dbReference type="EMBL" id="LNYJ01000011">
    <property type="protein sequence ID" value="KTD16290.1"/>
    <property type="molecule type" value="Genomic_DNA"/>
</dbReference>
<feature type="transmembrane region" description="Helical" evidence="5">
    <location>
        <begin position="172"/>
        <end position="190"/>
    </location>
</feature>
<evidence type="ECO:0000256" key="1">
    <source>
        <dbReference type="ARBA" id="ARBA00004141"/>
    </source>
</evidence>
<organism evidence="7 8">
    <name type="scientific">Legionella jordanis</name>
    <dbReference type="NCBI Taxonomy" id="456"/>
    <lineage>
        <taxon>Bacteria</taxon>
        <taxon>Pseudomonadati</taxon>
        <taxon>Pseudomonadota</taxon>
        <taxon>Gammaproteobacteria</taxon>
        <taxon>Legionellales</taxon>
        <taxon>Legionellaceae</taxon>
        <taxon>Legionella</taxon>
    </lineage>
</organism>
<evidence type="ECO:0000256" key="3">
    <source>
        <dbReference type="ARBA" id="ARBA00022989"/>
    </source>
</evidence>
<dbReference type="GO" id="GO:0008273">
    <property type="term" value="F:calcium, potassium:sodium antiporter activity"/>
    <property type="evidence" value="ECO:0007669"/>
    <property type="project" value="TreeGrafter"/>
</dbReference>
<dbReference type="PANTHER" id="PTHR10846">
    <property type="entry name" value="SODIUM/POTASSIUM/CALCIUM EXCHANGER"/>
    <property type="match status" value="1"/>
</dbReference>
<dbReference type="Proteomes" id="UP000055035">
    <property type="component" value="Unassembled WGS sequence"/>
</dbReference>
<evidence type="ECO:0000313" key="7">
    <source>
        <dbReference type="EMBL" id="KTD16290.1"/>
    </source>
</evidence>
<dbReference type="Gene3D" id="1.20.1420.30">
    <property type="entry name" value="NCX, central ion-binding region"/>
    <property type="match status" value="1"/>
</dbReference>
<keyword evidence="2 5" id="KW-0812">Transmembrane</keyword>
<proteinExistence type="predicted"/>
<name>A0A0W0V828_9GAMM</name>
<keyword evidence="4 5" id="KW-0472">Membrane</keyword>
<dbReference type="Pfam" id="PF01699">
    <property type="entry name" value="Na_Ca_ex"/>
    <property type="match status" value="2"/>
</dbReference>
<reference evidence="7 8" key="1">
    <citation type="submission" date="2015-11" db="EMBL/GenBank/DDBJ databases">
        <title>Genomic analysis of 38 Legionella species identifies large and diverse effector repertoires.</title>
        <authorList>
            <person name="Burstein D."/>
            <person name="Amaro F."/>
            <person name="Zusman T."/>
            <person name="Lifshitz Z."/>
            <person name="Cohen O."/>
            <person name="Gilbert J.A."/>
            <person name="Pupko T."/>
            <person name="Shuman H.A."/>
            <person name="Segal G."/>
        </authorList>
    </citation>
    <scope>NUCLEOTIDE SEQUENCE [LARGE SCALE GENOMIC DNA]</scope>
    <source>
        <strain evidence="7 8">BL-540</strain>
    </source>
</reference>
<feature type="transmembrane region" description="Helical" evidence="5">
    <location>
        <begin position="124"/>
        <end position="144"/>
    </location>
</feature>
<evidence type="ECO:0000256" key="2">
    <source>
        <dbReference type="ARBA" id="ARBA00022692"/>
    </source>
</evidence>
<dbReference type="InterPro" id="IPR044880">
    <property type="entry name" value="NCX_ion-bd_dom_sf"/>
</dbReference>
<dbReference type="STRING" id="456.Ljor_0596"/>
<comment type="caution">
    <text evidence="7">The sequence shown here is derived from an EMBL/GenBank/DDBJ whole genome shotgun (WGS) entry which is preliminary data.</text>
</comment>
<feature type="domain" description="Sodium/calcium exchanger membrane region" evidence="6">
    <location>
        <begin position="172"/>
        <end position="311"/>
    </location>
</feature>
<evidence type="ECO:0000256" key="5">
    <source>
        <dbReference type="SAM" id="Phobius"/>
    </source>
</evidence>
<evidence type="ECO:0000259" key="6">
    <source>
        <dbReference type="Pfam" id="PF01699"/>
    </source>
</evidence>
<dbReference type="RefSeq" id="WP_058470155.1">
    <property type="nucleotide sequence ID" value="NZ_CAAAIC010000004.1"/>
</dbReference>